<evidence type="ECO:0000256" key="1">
    <source>
        <dbReference type="SAM" id="MobiDB-lite"/>
    </source>
</evidence>
<evidence type="ECO:0000313" key="2">
    <source>
        <dbReference type="EMBL" id="RFU33462.1"/>
    </source>
</evidence>
<dbReference type="EMBL" id="NCSJ02000035">
    <property type="protein sequence ID" value="RFU33462.1"/>
    <property type="molecule type" value="Genomic_DNA"/>
</dbReference>
<feature type="compositionally biased region" description="Polar residues" evidence="1">
    <location>
        <begin position="104"/>
        <end position="120"/>
    </location>
</feature>
<reference evidence="2 3" key="1">
    <citation type="submission" date="2018-05" db="EMBL/GenBank/DDBJ databases">
        <title>Draft genome sequence of Scytalidium lignicola DSM 105466, a ubiquitous saprotrophic fungus.</title>
        <authorList>
            <person name="Buettner E."/>
            <person name="Gebauer A.M."/>
            <person name="Hofrichter M."/>
            <person name="Liers C."/>
            <person name="Kellner H."/>
        </authorList>
    </citation>
    <scope>NUCLEOTIDE SEQUENCE [LARGE SCALE GENOMIC DNA]</scope>
    <source>
        <strain evidence="2 3">DSM 105466</strain>
    </source>
</reference>
<dbReference type="AlphaFoldDB" id="A0A3E2HJW0"/>
<dbReference type="Proteomes" id="UP000258309">
    <property type="component" value="Unassembled WGS sequence"/>
</dbReference>
<sequence length="515" mass="58955">MASSSGRDDENRHDQNKSENPFIRFKQFADSQISALLQGIVGLPSAISRLPPVNTRWAEFDNELKRRDEAQEKQREAERSEVQVSARHADDGNETIIPVKKSWNRNSSTSNLPAPPNNQNAEDDITMDLPLYSPVTKSLFARLDPSDKTLDWGEGDQDHRMNFGLSFVFEHVPFSTQSDEQSSSIMKLVQSIAYNNLKSRTDLRSESSLLPYLLFSPYSPIKLSLESQSLYHETKSQSPPDHFPYQEAFEDLILTTQDRHMLRPLWPRMFHKNTFLDFPFFGSDIMRAGSAIVWIHKLNAYQLLEPLGPERQRNTQECARKEVRGTADISETEEDMYNNFLQGSEHPSPKEGVVFTHFKEDIDRQFRELEKASKEIRRLVGSGTATESDLDEFEYHGMLGAEIKKLEADLSAAKRRLERLTSDITPQTSDAADPDQVVATITTHDTRVRDDGTVETTVQVRRRYTDGRETITTKTSVGENDYEDTYTSSTKRDPEGDVKEDERKGKNKKKGWFWS</sequence>
<keyword evidence="3" id="KW-1185">Reference proteome</keyword>
<evidence type="ECO:0000313" key="3">
    <source>
        <dbReference type="Proteomes" id="UP000258309"/>
    </source>
</evidence>
<dbReference type="STRING" id="5539.A0A3E2HJW0"/>
<proteinExistence type="predicted"/>
<feature type="region of interest" description="Disordered" evidence="1">
    <location>
        <begin position="68"/>
        <end position="124"/>
    </location>
</feature>
<protein>
    <submittedName>
        <fullName evidence="2">Uncharacterized protein</fullName>
    </submittedName>
</protein>
<dbReference type="OMA" id="DRFWFDD"/>
<feature type="non-terminal residue" evidence="2">
    <location>
        <position position="1"/>
    </location>
</feature>
<dbReference type="OrthoDB" id="4586300at2759"/>
<comment type="caution">
    <text evidence="2">The sequence shown here is derived from an EMBL/GenBank/DDBJ whole genome shotgun (WGS) entry which is preliminary data.</text>
</comment>
<feature type="compositionally biased region" description="Basic and acidic residues" evidence="1">
    <location>
        <begin position="490"/>
        <end position="504"/>
    </location>
</feature>
<feature type="region of interest" description="Disordered" evidence="1">
    <location>
        <begin position="469"/>
        <end position="515"/>
    </location>
</feature>
<feature type="region of interest" description="Disordered" evidence="1">
    <location>
        <begin position="1"/>
        <end position="23"/>
    </location>
</feature>
<organism evidence="2 3">
    <name type="scientific">Scytalidium lignicola</name>
    <name type="common">Hyphomycete</name>
    <dbReference type="NCBI Taxonomy" id="5539"/>
    <lineage>
        <taxon>Eukaryota</taxon>
        <taxon>Fungi</taxon>
        <taxon>Dikarya</taxon>
        <taxon>Ascomycota</taxon>
        <taxon>Pezizomycotina</taxon>
        <taxon>Leotiomycetes</taxon>
        <taxon>Leotiomycetes incertae sedis</taxon>
        <taxon>Scytalidium</taxon>
    </lineage>
</organism>
<accession>A0A3E2HJW0</accession>
<feature type="compositionally biased region" description="Basic residues" evidence="1">
    <location>
        <begin position="505"/>
        <end position="515"/>
    </location>
</feature>
<feature type="compositionally biased region" description="Basic and acidic residues" evidence="1">
    <location>
        <begin position="68"/>
        <end position="91"/>
    </location>
</feature>
<gene>
    <name evidence="2" type="ORF">B7463_g2859</name>
</gene>
<name>A0A3E2HJW0_SCYLI</name>
<feature type="compositionally biased region" description="Basic and acidic residues" evidence="1">
    <location>
        <begin position="1"/>
        <end position="17"/>
    </location>
</feature>
<feature type="non-terminal residue" evidence="2">
    <location>
        <position position="515"/>
    </location>
</feature>